<dbReference type="PROSITE" id="PS51186">
    <property type="entry name" value="GNAT"/>
    <property type="match status" value="1"/>
</dbReference>
<dbReference type="EMBL" id="PYLS01000009">
    <property type="protein sequence ID" value="PST81694.1"/>
    <property type="molecule type" value="Genomic_DNA"/>
</dbReference>
<proteinExistence type="predicted"/>
<protein>
    <submittedName>
        <fullName evidence="2">GNAT family N-acetyltransferase</fullName>
    </submittedName>
</protein>
<accession>A0A2T3HGW7</accession>
<dbReference type="Gene3D" id="3.40.630.30">
    <property type="match status" value="1"/>
</dbReference>
<sequence>MYPEAQQDDVRLETDHLGKHFGLFDGAQLLSVVSVFQHGDDFQFRKFATSTAEQGKGHGSRLLQHVIGYCGRLGARRLWCNARVSARPFYKRFGFSSAGEAYEKAGISYIKMERFF</sequence>
<dbReference type="Proteomes" id="UP000240912">
    <property type="component" value="Unassembled WGS sequence"/>
</dbReference>
<dbReference type="AlphaFoldDB" id="A0A2T3HGW7"/>
<keyword evidence="3" id="KW-1185">Reference proteome</keyword>
<feature type="domain" description="N-acetyltransferase" evidence="1">
    <location>
        <begin position="1"/>
        <end position="116"/>
    </location>
</feature>
<dbReference type="Pfam" id="PF13673">
    <property type="entry name" value="Acetyltransf_10"/>
    <property type="match status" value="1"/>
</dbReference>
<keyword evidence="2" id="KW-0808">Transferase</keyword>
<name>A0A2T3HGW7_9SPHI</name>
<comment type="caution">
    <text evidence="2">The sequence shown here is derived from an EMBL/GenBank/DDBJ whole genome shotgun (WGS) entry which is preliminary data.</text>
</comment>
<dbReference type="CDD" id="cd04301">
    <property type="entry name" value="NAT_SF"/>
    <property type="match status" value="1"/>
</dbReference>
<dbReference type="InterPro" id="IPR000182">
    <property type="entry name" value="GNAT_dom"/>
</dbReference>
<dbReference type="OrthoDB" id="1178186at2"/>
<dbReference type="InterPro" id="IPR016181">
    <property type="entry name" value="Acyl_CoA_acyltransferase"/>
</dbReference>
<evidence type="ECO:0000259" key="1">
    <source>
        <dbReference type="PROSITE" id="PS51186"/>
    </source>
</evidence>
<dbReference type="SUPFAM" id="SSF55729">
    <property type="entry name" value="Acyl-CoA N-acyltransferases (Nat)"/>
    <property type="match status" value="1"/>
</dbReference>
<organism evidence="2 3">
    <name type="scientific">Pedobacter yulinensis</name>
    <dbReference type="NCBI Taxonomy" id="2126353"/>
    <lineage>
        <taxon>Bacteria</taxon>
        <taxon>Pseudomonadati</taxon>
        <taxon>Bacteroidota</taxon>
        <taxon>Sphingobacteriia</taxon>
        <taxon>Sphingobacteriales</taxon>
        <taxon>Sphingobacteriaceae</taxon>
        <taxon>Pedobacter</taxon>
    </lineage>
</organism>
<dbReference type="GO" id="GO:0016747">
    <property type="term" value="F:acyltransferase activity, transferring groups other than amino-acyl groups"/>
    <property type="evidence" value="ECO:0007669"/>
    <property type="project" value="InterPro"/>
</dbReference>
<evidence type="ECO:0000313" key="2">
    <source>
        <dbReference type="EMBL" id="PST81694.1"/>
    </source>
</evidence>
<reference evidence="2 3" key="1">
    <citation type="submission" date="2018-03" db="EMBL/GenBank/DDBJ databases">
        <authorList>
            <person name="Keele B.F."/>
        </authorList>
    </citation>
    <scope>NUCLEOTIDE SEQUENCE [LARGE SCALE GENOMIC DNA]</scope>
    <source>
        <strain evidence="2 3">YL28-9</strain>
    </source>
</reference>
<evidence type="ECO:0000313" key="3">
    <source>
        <dbReference type="Proteomes" id="UP000240912"/>
    </source>
</evidence>
<gene>
    <name evidence="2" type="ORF">C7T94_18475</name>
</gene>